<evidence type="ECO:0000313" key="4">
    <source>
        <dbReference type="Proteomes" id="UP000635142"/>
    </source>
</evidence>
<keyword evidence="1" id="KW-0175">Coiled coil</keyword>
<proteinExistence type="predicted"/>
<dbReference type="InterPro" id="IPR027417">
    <property type="entry name" value="P-loop_NTPase"/>
</dbReference>
<evidence type="ECO:0000256" key="2">
    <source>
        <dbReference type="SAM" id="MobiDB-lite"/>
    </source>
</evidence>
<dbReference type="PIRSF" id="PIRSF029407">
    <property type="entry name" value="UCP029407"/>
    <property type="match status" value="1"/>
</dbReference>
<dbReference type="InterPro" id="IPR014556">
    <property type="entry name" value="UCP029407"/>
</dbReference>
<evidence type="ECO:0008006" key="5">
    <source>
        <dbReference type="Google" id="ProtNLM"/>
    </source>
</evidence>
<feature type="region of interest" description="Disordered" evidence="2">
    <location>
        <begin position="1"/>
        <end position="22"/>
    </location>
</feature>
<name>A0A927HIF8_9RHOB</name>
<evidence type="ECO:0000313" key="3">
    <source>
        <dbReference type="EMBL" id="MBD3666220.1"/>
    </source>
</evidence>
<dbReference type="AlphaFoldDB" id="A0A927HIF8"/>
<gene>
    <name evidence="3" type="ORF">H9Q16_19980</name>
</gene>
<evidence type="ECO:0000256" key="1">
    <source>
        <dbReference type="SAM" id="Coils"/>
    </source>
</evidence>
<dbReference type="Proteomes" id="UP000635142">
    <property type="component" value="Unassembled WGS sequence"/>
</dbReference>
<accession>A0A927HIF8</accession>
<reference evidence="3" key="1">
    <citation type="submission" date="2020-08" db="EMBL/GenBank/DDBJ databases">
        <title>Sulfitobacter aestuariivivens sp. nov., isolated from a tidal flat.</title>
        <authorList>
            <person name="Park S."/>
            <person name="Yoon J.-H."/>
        </authorList>
    </citation>
    <scope>NUCLEOTIDE SEQUENCE</scope>
    <source>
        <strain evidence="3">TSTF-M16</strain>
    </source>
</reference>
<comment type="caution">
    <text evidence="3">The sequence shown here is derived from an EMBL/GenBank/DDBJ whole genome shotgun (WGS) entry which is preliminary data.</text>
</comment>
<keyword evidence="4" id="KW-1185">Reference proteome</keyword>
<sequence length="501" mass="56521">MTKAPKPSSKPTPGTGKKNKARRTALVVLGMHRSGTSALAGVLNLMGCDMPSTQMAPTDANKKGYFESAPIYAMHTKLLNSAGSRWDDWLAINDGWYKSIRADEYHEQAVDLLQSEFGKSRLFALKDPRICRLVPFWDEVLADCDVVPCYVLTHRNPVEVARSLSSRDGMDQDIAMLIWLRHVLDAEADTRGKTRVFVSYDNLMENWGATVKRLQDNLDLTLPRFAPGTASEVDDFLDIGLRHQAQPAQKALDNPMFSKWVRDAFAVLERWANGREAPADYATLDGLRGALDNAASTFGPVIAAAVARKAEDVASAEEIELLRSQNEELQASLAQTKSEQQQSEEAAEEVRVAETKIREELDQVKSALEQRSHEAEQTHRELGVLKAEKTDHDRRLVEMKSDLALSRKELEQETQQVDTLKRRLVDETTKVAALDSKLSTQYREMADLSRILRDEEEKNQAQIATLTHRSEFAESAYDMVTKSTSWRLTRPLRWLVRLVRR</sequence>
<feature type="coiled-coil region" evidence="1">
    <location>
        <begin position="319"/>
        <end position="430"/>
    </location>
</feature>
<feature type="compositionally biased region" description="Low complexity" evidence="2">
    <location>
        <begin position="1"/>
        <end position="16"/>
    </location>
</feature>
<dbReference type="SUPFAM" id="SSF52540">
    <property type="entry name" value="P-loop containing nucleoside triphosphate hydrolases"/>
    <property type="match status" value="1"/>
</dbReference>
<protein>
    <recommendedName>
        <fullName evidence="5">Sulfotransferase family protein</fullName>
    </recommendedName>
</protein>
<dbReference type="EMBL" id="JACTAG010000005">
    <property type="protein sequence ID" value="MBD3666220.1"/>
    <property type="molecule type" value="Genomic_DNA"/>
</dbReference>
<organism evidence="3 4">
    <name type="scientific">Sulfitobacter aestuariivivens</name>
    <dbReference type="NCBI Taxonomy" id="2766981"/>
    <lineage>
        <taxon>Bacteria</taxon>
        <taxon>Pseudomonadati</taxon>
        <taxon>Pseudomonadota</taxon>
        <taxon>Alphaproteobacteria</taxon>
        <taxon>Rhodobacterales</taxon>
        <taxon>Roseobacteraceae</taxon>
        <taxon>Sulfitobacter</taxon>
    </lineage>
</organism>
<dbReference type="RefSeq" id="WP_191077250.1">
    <property type="nucleotide sequence ID" value="NZ_JACTAG010000005.1"/>
</dbReference>
<dbReference type="Gene3D" id="3.40.50.300">
    <property type="entry name" value="P-loop containing nucleotide triphosphate hydrolases"/>
    <property type="match status" value="1"/>
</dbReference>